<dbReference type="InterPro" id="IPR042353">
    <property type="entry name" value="GPR160"/>
</dbReference>
<name>A0A3B3SPZ2_9TELE</name>
<dbReference type="GO" id="GO:0005886">
    <property type="term" value="C:plasma membrane"/>
    <property type="evidence" value="ECO:0007669"/>
    <property type="project" value="TreeGrafter"/>
</dbReference>
<organism evidence="2 3">
    <name type="scientific">Paramormyrops kingsleyae</name>
    <dbReference type="NCBI Taxonomy" id="1676925"/>
    <lineage>
        <taxon>Eukaryota</taxon>
        <taxon>Metazoa</taxon>
        <taxon>Chordata</taxon>
        <taxon>Craniata</taxon>
        <taxon>Vertebrata</taxon>
        <taxon>Euteleostomi</taxon>
        <taxon>Actinopterygii</taxon>
        <taxon>Neopterygii</taxon>
        <taxon>Teleostei</taxon>
        <taxon>Osteoglossocephala</taxon>
        <taxon>Osteoglossomorpha</taxon>
        <taxon>Osteoglossiformes</taxon>
        <taxon>Mormyridae</taxon>
        <taxon>Paramormyrops</taxon>
    </lineage>
</organism>
<dbReference type="Ensembl" id="ENSPKIT00000013283.1">
    <property type="protein sequence ID" value="ENSPKIP00000032418.1"/>
    <property type="gene ID" value="ENSPKIG00000012524.1"/>
</dbReference>
<feature type="transmembrane region" description="Helical" evidence="1">
    <location>
        <begin position="176"/>
        <end position="197"/>
    </location>
</feature>
<proteinExistence type="predicted"/>
<feature type="transmembrane region" description="Helical" evidence="1">
    <location>
        <begin position="62"/>
        <end position="84"/>
    </location>
</feature>
<keyword evidence="3" id="KW-1185">Reference proteome</keyword>
<evidence type="ECO:0000313" key="2">
    <source>
        <dbReference type="Ensembl" id="ENSPKIP00000032418.1"/>
    </source>
</evidence>
<evidence type="ECO:0000313" key="3">
    <source>
        <dbReference type="Proteomes" id="UP000261540"/>
    </source>
</evidence>
<keyword evidence="1" id="KW-1133">Transmembrane helix</keyword>
<feature type="transmembrane region" description="Helical" evidence="1">
    <location>
        <begin position="137"/>
        <end position="156"/>
    </location>
</feature>
<keyword evidence="1" id="KW-0472">Membrane</keyword>
<feature type="transmembrane region" description="Helical" evidence="1">
    <location>
        <begin position="31"/>
        <end position="50"/>
    </location>
</feature>
<accession>A0A3B3SPZ2</accession>
<dbReference type="GeneTree" id="ENSGT00940000172767"/>
<dbReference type="PANTHER" id="PTHR15573:SF0">
    <property type="entry name" value="G-PROTEIN COUPLED RECEPTOR 160-RELATED"/>
    <property type="match status" value="1"/>
</dbReference>
<feature type="transmembrane region" description="Helical" evidence="1">
    <location>
        <begin position="96"/>
        <end position="116"/>
    </location>
</feature>
<keyword evidence="1" id="KW-0812">Transmembrane</keyword>
<reference evidence="2" key="2">
    <citation type="submission" date="2025-09" db="UniProtKB">
        <authorList>
            <consortium name="Ensembl"/>
        </authorList>
    </citation>
    <scope>IDENTIFICATION</scope>
</reference>
<feature type="transmembrane region" description="Helical" evidence="1">
    <location>
        <begin position="266"/>
        <end position="288"/>
    </location>
</feature>
<dbReference type="AlphaFoldDB" id="A0A3B3SPZ2"/>
<evidence type="ECO:0000256" key="1">
    <source>
        <dbReference type="SAM" id="Phobius"/>
    </source>
</evidence>
<dbReference type="GO" id="GO:0043235">
    <property type="term" value="C:receptor complex"/>
    <property type="evidence" value="ECO:0007669"/>
    <property type="project" value="TreeGrafter"/>
</dbReference>
<feature type="transmembrane region" description="Helical" evidence="1">
    <location>
        <begin position="234"/>
        <end position="260"/>
    </location>
</feature>
<sequence>MTACEANTSGWTMTVFGVLGADGVSRQDNTLQFMLILFLKVFLNILVAVSCSRSLRSSLMGYIAHSVLLADGLLLSAVTIPWLLGEHVDTAQCMCFVLAHASTIYSVLPLPVLFLGTLDHASHLLLGAPLTHTRSGLAYFILVLLLWALACLYSSFVTNTVVWHINRYQLCMIQDSIVVTYFSIGLCLLTLCVLLTFHQEATTWIRASLKYIDSCPTPEHTFSWTGQERVNGSAFFLSHVFGFATNWGPFLCVTTVFWLLDFNAPSYISLNLLWLMCANSLVVGMIFASSGEASRLSVSTLDEICDWEMCWALVHQDRNDYNAEALLSDASKSPS</sequence>
<reference evidence="2" key="1">
    <citation type="submission" date="2025-08" db="UniProtKB">
        <authorList>
            <consortium name="Ensembl"/>
        </authorList>
    </citation>
    <scope>IDENTIFICATION</scope>
</reference>
<dbReference type="PANTHER" id="PTHR15573">
    <property type="entry name" value="G-PROTEIN COUPLED RECEPTOR 160-RELATED"/>
    <property type="match status" value="1"/>
</dbReference>
<dbReference type="Proteomes" id="UP000261540">
    <property type="component" value="Unplaced"/>
</dbReference>
<protein>
    <submittedName>
        <fullName evidence="2">Uncharacterized protein</fullName>
    </submittedName>
</protein>